<proteinExistence type="predicted"/>
<organism evidence="4 5">
    <name type="scientific">Actinophytocola algeriensis</name>
    <dbReference type="NCBI Taxonomy" id="1768010"/>
    <lineage>
        <taxon>Bacteria</taxon>
        <taxon>Bacillati</taxon>
        <taxon>Actinomycetota</taxon>
        <taxon>Actinomycetes</taxon>
        <taxon>Pseudonocardiales</taxon>
        <taxon>Pseudonocardiaceae</taxon>
    </lineage>
</organism>
<dbReference type="EMBL" id="JACHJQ010000006">
    <property type="protein sequence ID" value="MBB4909459.1"/>
    <property type="molecule type" value="Genomic_DNA"/>
</dbReference>
<dbReference type="PROSITE" id="PS50937">
    <property type="entry name" value="HTH_MERR_2"/>
    <property type="match status" value="1"/>
</dbReference>
<feature type="region of interest" description="Disordered" evidence="2">
    <location>
        <begin position="203"/>
        <end position="231"/>
    </location>
</feature>
<dbReference type="GO" id="GO:0003677">
    <property type="term" value="F:DNA binding"/>
    <property type="evidence" value="ECO:0007669"/>
    <property type="project" value="UniProtKB-KW"/>
</dbReference>
<comment type="caution">
    <text evidence="4">The sequence shown here is derived from an EMBL/GenBank/DDBJ whole genome shotgun (WGS) entry which is preliminary data.</text>
</comment>
<evidence type="ECO:0000256" key="2">
    <source>
        <dbReference type="SAM" id="MobiDB-lite"/>
    </source>
</evidence>
<dbReference type="Pfam" id="PF13411">
    <property type="entry name" value="MerR_1"/>
    <property type="match status" value="1"/>
</dbReference>
<dbReference type="PANTHER" id="PTHR30204">
    <property type="entry name" value="REDOX-CYCLING DRUG-SENSING TRANSCRIPTIONAL ACTIVATOR SOXR"/>
    <property type="match status" value="1"/>
</dbReference>
<dbReference type="GO" id="GO:0003700">
    <property type="term" value="F:DNA-binding transcription factor activity"/>
    <property type="evidence" value="ECO:0007669"/>
    <property type="project" value="InterPro"/>
</dbReference>
<name>A0A7W7Q9G1_9PSEU</name>
<dbReference type="PRINTS" id="PR00040">
    <property type="entry name" value="HTHMERR"/>
</dbReference>
<protein>
    <submittedName>
        <fullName evidence="4">DNA-binding transcriptional MerR regulator</fullName>
    </submittedName>
</protein>
<gene>
    <name evidence="4" type="ORF">FHR82_005717</name>
</gene>
<keyword evidence="5" id="KW-1185">Reference proteome</keyword>
<dbReference type="InterPro" id="IPR009061">
    <property type="entry name" value="DNA-bd_dom_put_sf"/>
</dbReference>
<dbReference type="Proteomes" id="UP000520767">
    <property type="component" value="Unassembled WGS sequence"/>
</dbReference>
<dbReference type="InterPro" id="IPR047057">
    <property type="entry name" value="MerR_fam"/>
</dbReference>
<reference evidence="4 5" key="1">
    <citation type="submission" date="2020-08" db="EMBL/GenBank/DDBJ databases">
        <title>Genomic Encyclopedia of Type Strains, Phase III (KMG-III): the genomes of soil and plant-associated and newly described type strains.</title>
        <authorList>
            <person name="Whitman W."/>
        </authorList>
    </citation>
    <scope>NUCLEOTIDE SEQUENCE [LARGE SCALE GENOMIC DNA]</scope>
    <source>
        <strain evidence="4 5">CECT 8960</strain>
    </source>
</reference>
<evidence type="ECO:0000259" key="3">
    <source>
        <dbReference type="PROSITE" id="PS50937"/>
    </source>
</evidence>
<dbReference type="InterPro" id="IPR000551">
    <property type="entry name" value="MerR-type_HTH_dom"/>
</dbReference>
<evidence type="ECO:0000313" key="5">
    <source>
        <dbReference type="Proteomes" id="UP000520767"/>
    </source>
</evidence>
<keyword evidence="1 4" id="KW-0238">DNA-binding</keyword>
<evidence type="ECO:0000256" key="1">
    <source>
        <dbReference type="ARBA" id="ARBA00023125"/>
    </source>
</evidence>
<dbReference type="SMART" id="SM00422">
    <property type="entry name" value="HTH_MERR"/>
    <property type="match status" value="1"/>
</dbReference>
<dbReference type="Gene3D" id="1.10.1660.10">
    <property type="match status" value="1"/>
</dbReference>
<dbReference type="RefSeq" id="WP_184813566.1">
    <property type="nucleotide sequence ID" value="NZ_JACHJQ010000006.1"/>
</dbReference>
<dbReference type="AlphaFoldDB" id="A0A7W7Q9G1"/>
<dbReference type="PANTHER" id="PTHR30204:SF98">
    <property type="entry name" value="HTH-TYPE TRANSCRIPTIONAL REGULATOR ADHR"/>
    <property type="match status" value="1"/>
</dbReference>
<evidence type="ECO:0000313" key="4">
    <source>
        <dbReference type="EMBL" id="MBB4909459.1"/>
    </source>
</evidence>
<feature type="domain" description="HTH merR-type" evidence="3">
    <location>
        <begin position="1"/>
        <end position="70"/>
    </location>
</feature>
<dbReference type="SUPFAM" id="SSF46955">
    <property type="entry name" value="Putative DNA-binding domain"/>
    <property type="match status" value="1"/>
</dbReference>
<accession>A0A7W7Q9G1</accession>
<sequence>MRIKELSSRSGVSVPTIKYYLREGLLPAGELVSKNQANYDGAHLRRLRLIRALVDVGGLTIAAVRDVLAAADAPGETVRKILYTAQESISGEPELPRDEAWAEAERKVADLVERRGWQVKPESKAWQTVVAVLASARQLEHGVWTHKLDVYADACERIATADLDYVAGIADVDAMLEGVVVGTVLGDTLVTALRRLAHQSESVRRLGDGTQDDDTQGDDTQGNDTHHEDAR</sequence>